<feature type="compositionally biased region" description="Polar residues" evidence="1">
    <location>
        <begin position="231"/>
        <end position="251"/>
    </location>
</feature>
<sequence>MEVVALIAMCATLGPRAMAQMLCAPHAPAGHGSDAQFEPFTGPLQQYGPFPLNTPSRNLRRLIYCYPHLYSPQDMVVLATAAAPAGIWLSDAAGDPGGLYTQALFTSLDRGYKLVPAYRLCPGVEAISANPVLVVSAKISYEGMMGPLGVELYVIMDKALHDACRVAAPVPLKVCALGNDASPVITIPDLWFSRSTGCFTYRGRLEPGSPSPQAHPTQLTGGLLVTRTLPNRSVQNGTSPAHRTTTETPQSLPKMPTQRVEPAWQQSYDDGIRPPAEDYYDEPLVLPVIIPSRHTPSNTAPPVPCVRHCIALFCMTVGRALCRACLL</sequence>
<dbReference type="KEGG" id="vg:5141305"/>
<protein>
    <submittedName>
        <fullName evidence="2">ORF47</fullName>
    </submittedName>
</protein>
<evidence type="ECO:0000256" key="1">
    <source>
        <dbReference type="SAM" id="MobiDB-lite"/>
    </source>
</evidence>
<keyword evidence="3" id="KW-1185">Reference proteome</keyword>
<organism evidence="3">
    <name type="scientific">Ranid herpesvirus 1</name>
    <name type="common">Lucke tumor herpesvirus</name>
    <dbReference type="NCBI Taxonomy" id="85655"/>
    <lineage>
        <taxon>Viruses</taxon>
        <taxon>Duplodnaviria</taxon>
        <taxon>Heunggongvirae</taxon>
        <taxon>Peploviricota</taxon>
        <taxon>Herviviricetes</taxon>
        <taxon>Herpesvirales</taxon>
        <taxon>Alloherpesviridae</taxon>
        <taxon>Batravirus</taxon>
        <taxon>Batravirus ranidallo1</taxon>
    </lineage>
</organism>
<dbReference type="EMBL" id="DQ665917">
    <property type="protein sequence ID" value="ABG25754.1"/>
    <property type="molecule type" value="Genomic_DNA"/>
</dbReference>
<accession>Q14VR1</accession>
<dbReference type="Proteomes" id="UP000011238">
    <property type="component" value="Segment"/>
</dbReference>
<name>Q14VR1_9VIRU</name>
<reference evidence="2 3" key="2">
    <citation type="journal article" date="2006" name="J. Gen. Virol.">
        <title>Genome sequences of two frog herpesviruses.</title>
        <authorList>
            <person name="Davison A.J."/>
            <person name="Cunningham C."/>
            <person name="Sauerbier W."/>
            <person name="McKinnell R.G."/>
        </authorList>
    </citation>
    <scope>NUCLEOTIDE SEQUENCE [LARGE SCALE GENOMIC DNA]</scope>
    <source>
        <strain evidence="2 3">McKinnell</strain>
    </source>
</reference>
<dbReference type="RefSeq" id="YP_656702.1">
    <property type="nucleotide sequence ID" value="NC_008211.1"/>
</dbReference>
<evidence type="ECO:0000313" key="2">
    <source>
        <dbReference type="EMBL" id="ABG25754.1"/>
    </source>
</evidence>
<reference evidence="3" key="1">
    <citation type="journal article" date="1999" name="J. Cancer Res. Clin. Oncol.">
        <title>Genomic studies of the Lucke tumor herpesvirus (RaHV-1).</title>
        <authorList>
            <person name="Davison A.J."/>
            <person name="Sauerbier W."/>
            <person name="Dolan A."/>
            <person name="Addison C."/>
            <person name="McKinnell R.G."/>
        </authorList>
    </citation>
    <scope>NUCLEOTIDE SEQUENCE [LARGE SCALE GENOMIC DNA]</scope>
    <source>
        <strain evidence="3">McKinnell</strain>
    </source>
</reference>
<proteinExistence type="predicted"/>
<dbReference type="GeneID" id="5141305"/>
<evidence type="ECO:0000313" key="3">
    <source>
        <dbReference type="Proteomes" id="UP000011238"/>
    </source>
</evidence>
<feature type="region of interest" description="Disordered" evidence="1">
    <location>
        <begin position="231"/>
        <end position="257"/>
    </location>
</feature>